<dbReference type="SUPFAM" id="SSF52317">
    <property type="entry name" value="Class I glutamine amidotransferase-like"/>
    <property type="match status" value="1"/>
</dbReference>
<dbReference type="RefSeq" id="WP_168146356.1">
    <property type="nucleotide sequence ID" value="NZ_JAAVXB010000001.1"/>
</dbReference>
<evidence type="ECO:0000259" key="1">
    <source>
        <dbReference type="Pfam" id="PF00117"/>
    </source>
</evidence>
<keyword evidence="2" id="KW-0315">Glutamine amidotransferase</keyword>
<evidence type="ECO:0000313" key="2">
    <source>
        <dbReference type="EMBL" id="NKF21119.1"/>
    </source>
</evidence>
<name>A0A969W743_9GAMM</name>
<dbReference type="InterPro" id="IPR044992">
    <property type="entry name" value="ChyE-like"/>
</dbReference>
<evidence type="ECO:0000313" key="3">
    <source>
        <dbReference type="Proteomes" id="UP000653472"/>
    </source>
</evidence>
<dbReference type="AlphaFoldDB" id="A0A969W743"/>
<dbReference type="FunFam" id="3.40.50.880:FF:000033">
    <property type="entry name" value="Glutamine amidotransferase class-I"/>
    <property type="match status" value="1"/>
</dbReference>
<dbReference type="GO" id="GO:0005829">
    <property type="term" value="C:cytosol"/>
    <property type="evidence" value="ECO:0007669"/>
    <property type="project" value="TreeGrafter"/>
</dbReference>
<proteinExistence type="predicted"/>
<organism evidence="2 3">
    <name type="scientific">Solimonas marina</name>
    <dbReference type="NCBI Taxonomy" id="2714601"/>
    <lineage>
        <taxon>Bacteria</taxon>
        <taxon>Pseudomonadati</taxon>
        <taxon>Pseudomonadota</taxon>
        <taxon>Gammaproteobacteria</taxon>
        <taxon>Nevskiales</taxon>
        <taxon>Nevskiaceae</taxon>
        <taxon>Solimonas</taxon>
    </lineage>
</organism>
<dbReference type="Pfam" id="PF00117">
    <property type="entry name" value="GATase"/>
    <property type="match status" value="1"/>
</dbReference>
<gene>
    <name evidence="2" type="ORF">G7Y82_02240</name>
</gene>
<accession>A0A969W743</accession>
<dbReference type="EMBL" id="JAAVXB010000001">
    <property type="protein sequence ID" value="NKF21119.1"/>
    <property type="molecule type" value="Genomic_DNA"/>
</dbReference>
<dbReference type="PANTHER" id="PTHR42695:SF5">
    <property type="entry name" value="GLUTAMINE AMIDOTRANSFERASE YLR126C-RELATED"/>
    <property type="match status" value="1"/>
</dbReference>
<dbReference type="Gene3D" id="3.40.50.880">
    <property type="match status" value="1"/>
</dbReference>
<dbReference type="InterPro" id="IPR029062">
    <property type="entry name" value="Class_I_gatase-like"/>
</dbReference>
<protein>
    <submittedName>
        <fullName evidence="2">Type 1 glutamine amidotransferase</fullName>
    </submittedName>
</protein>
<dbReference type="CDD" id="cd01741">
    <property type="entry name" value="GATase1_1"/>
    <property type="match status" value="1"/>
</dbReference>
<dbReference type="PANTHER" id="PTHR42695">
    <property type="entry name" value="GLUTAMINE AMIDOTRANSFERASE YLR126C-RELATED"/>
    <property type="match status" value="1"/>
</dbReference>
<dbReference type="PROSITE" id="PS51273">
    <property type="entry name" value="GATASE_TYPE_1"/>
    <property type="match status" value="1"/>
</dbReference>
<keyword evidence="3" id="KW-1185">Reference proteome</keyword>
<sequence length="232" mass="25067">MRVHWLQHVGFETLGCIAPALASAGHDVSCTRLYAGESLPSIEAFDALIVMGGPMNVDERAQHPWLAAEQAFIAEAIAAGRRVLGICLGAQLIARALGAPVTPAEHVEIGWFELNLNASGQASPFFAGFSQRFTAFHWHGDMFAPPAGAPILMSSQACAHQAYALRTDSGAAVVGIQFHLEVTAADAQRWFGHERPQPGRYVQSPERVLAELDAFADNNRLMLRLLANWLTA</sequence>
<feature type="domain" description="Glutamine amidotransferase" evidence="1">
    <location>
        <begin position="19"/>
        <end position="185"/>
    </location>
</feature>
<dbReference type="InterPro" id="IPR017926">
    <property type="entry name" value="GATASE"/>
</dbReference>
<reference evidence="2" key="1">
    <citation type="submission" date="2020-03" db="EMBL/GenBank/DDBJ databases">
        <title>Solimonas marina sp. nov., isolated from deep seawater of the Pacific Ocean.</title>
        <authorList>
            <person name="Liu X."/>
            <person name="Lai Q."/>
            <person name="Sun F."/>
            <person name="Gai Y."/>
            <person name="Li G."/>
            <person name="Shao Z."/>
        </authorList>
    </citation>
    <scope>NUCLEOTIDE SEQUENCE</scope>
    <source>
        <strain evidence="2">C16B3</strain>
    </source>
</reference>
<comment type="caution">
    <text evidence="2">The sequence shown here is derived from an EMBL/GenBank/DDBJ whole genome shotgun (WGS) entry which is preliminary data.</text>
</comment>
<dbReference type="Proteomes" id="UP000653472">
    <property type="component" value="Unassembled WGS sequence"/>
</dbReference>